<dbReference type="InterPro" id="IPR017896">
    <property type="entry name" value="4Fe4S_Fe-S-bd"/>
</dbReference>
<evidence type="ECO:0000256" key="1">
    <source>
        <dbReference type="ARBA" id="ARBA00003532"/>
    </source>
</evidence>
<dbReference type="OrthoDB" id="9807879at2"/>
<evidence type="ECO:0000256" key="3">
    <source>
        <dbReference type="ARBA" id="ARBA00022485"/>
    </source>
</evidence>
<organism evidence="8 9">
    <name type="scientific">Fonticella tunisiensis</name>
    <dbReference type="NCBI Taxonomy" id="1096341"/>
    <lineage>
        <taxon>Bacteria</taxon>
        <taxon>Bacillati</taxon>
        <taxon>Bacillota</taxon>
        <taxon>Clostridia</taxon>
        <taxon>Eubacteriales</taxon>
        <taxon>Clostridiaceae</taxon>
        <taxon>Fonticella</taxon>
    </lineage>
</organism>
<keyword evidence="6" id="KW-0411">Iron-sulfur</keyword>
<reference evidence="8 9" key="1">
    <citation type="submission" date="2019-03" db="EMBL/GenBank/DDBJ databases">
        <title>Genomic Encyclopedia of Type Strains, Phase IV (KMG-IV): sequencing the most valuable type-strain genomes for metagenomic binning, comparative biology and taxonomic classification.</title>
        <authorList>
            <person name="Goeker M."/>
        </authorList>
    </citation>
    <scope>NUCLEOTIDE SEQUENCE [LARGE SCALE GENOMIC DNA]</scope>
    <source>
        <strain evidence="8 9">DSM 24455</strain>
    </source>
</reference>
<protein>
    <recommendedName>
        <fullName evidence="2">Ferredoxin</fullName>
    </recommendedName>
</protein>
<keyword evidence="9" id="KW-1185">Reference proteome</keyword>
<dbReference type="AlphaFoldDB" id="A0A4V6Q2T5"/>
<feature type="domain" description="4Fe-4S ferredoxin-type" evidence="7">
    <location>
        <begin position="307"/>
        <end position="338"/>
    </location>
</feature>
<dbReference type="PANTHER" id="PTHR24960">
    <property type="entry name" value="PHOTOSYSTEM I IRON-SULFUR CENTER-RELATED"/>
    <property type="match status" value="1"/>
</dbReference>
<dbReference type="InterPro" id="IPR007160">
    <property type="entry name" value="DUF362"/>
</dbReference>
<dbReference type="EMBL" id="SOAZ01000017">
    <property type="protein sequence ID" value="TDT51890.1"/>
    <property type="molecule type" value="Genomic_DNA"/>
</dbReference>
<gene>
    <name evidence="8" type="ORF">EDD71_11726</name>
</gene>
<comment type="function">
    <text evidence="1">Ferredoxins are iron-sulfur proteins that transfer electrons in a wide variety of metabolic reactions.</text>
</comment>
<dbReference type="PANTHER" id="PTHR24960:SF76">
    <property type="entry name" value="4FE-4S FERREDOXIN-TYPE DOMAIN-CONTAINING PROTEIN"/>
    <property type="match status" value="1"/>
</dbReference>
<dbReference type="Gene3D" id="3.30.70.20">
    <property type="match status" value="1"/>
</dbReference>
<dbReference type="GO" id="GO:0046872">
    <property type="term" value="F:metal ion binding"/>
    <property type="evidence" value="ECO:0007669"/>
    <property type="project" value="UniProtKB-KW"/>
</dbReference>
<evidence type="ECO:0000256" key="4">
    <source>
        <dbReference type="ARBA" id="ARBA00022723"/>
    </source>
</evidence>
<dbReference type="SUPFAM" id="SSF54862">
    <property type="entry name" value="4Fe-4S ferredoxins"/>
    <property type="match status" value="1"/>
</dbReference>
<proteinExistence type="predicted"/>
<dbReference type="PROSITE" id="PS00198">
    <property type="entry name" value="4FE4S_FER_1"/>
    <property type="match status" value="2"/>
</dbReference>
<keyword evidence="5" id="KW-0408">Iron</keyword>
<dbReference type="GO" id="GO:0051539">
    <property type="term" value="F:4 iron, 4 sulfur cluster binding"/>
    <property type="evidence" value="ECO:0007669"/>
    <property type="project" value="UniProtKB-KW"/>
</dbReference>
<evidence type="ECO:0000256" key="5">
    <source>
        <dbReference type="ARBA" id="ARBA00023004"/>
    </source>
</evidence>
<evidence type="ECO:0000313" key="9">
    <source>
        <dbReference type="Proteomes" id="UP000295325"/>
    </source>
</evidence>
<keyword evidence="3" id="KW-0004">4Fe-4S</keyword>
<dbReference type="Proteomes" id="UP000295325">
    <property type="component" value="Unassembled WGS sequence"/>
</dbReference>
<dbReference type="PROSITE" id="PS51379">
    <property type="entry name" value="4FE4S_FER_2"/>
    <property type="match status" value="2"/>
</dbReference>
<dbReference type="InterPro" id="IPR017900">
    <property type="entry name" value="4Fe4S_Fe_S_CS"/>
</dbReference>
<comment type="caution">
    <text evidence="8">The sequence shown here is derived from an EMBL/GenBank/DDBJ whole genome shotgun (WGS) entry which is preliminary data.</text>
</comment>
<evidence type="ECO:0000256" key="6">
    <source>
        <dbReference type="ARBA" id="ARBA00023014"/>
    </source>
</evidence>
<feature type="domain" description="4Fe-4S ferredoxin-type" evidence="7">
    <location>
        <begin position="342"/>
        <end position="371"/>
    </location>
</feature>
<dbReference type="Pfam" id="PF04015">
    <property type="entry name" value="DUF362"/>
    <property type="match status" value="1"/>
</dbReference>
<evidence type="ECO:0000259" key="7">
    <source>
        <dbReference type="PROSITE" id="PS51379"/>
    </source>
</evidence>
<dbReference type="InterPro" id="IPR050157">
    <property type="entry name" value="PSI_iron-sulfur_center"/>
</dbReference>
<evidence type="ECO:0000313" key="8">
    <source>
        <dbReference type="EMBL" id="TDT51890.1"/>
    </source>
</evidence>
<evidence type="ECO:0000256" key="2">
    <source>
        <dbReference type="ARBA" id="ARBA00013529"/>
    </source>
</evidence>
<dbReference type="Pfam" id="PF13237">
    <property type="entry name" value="Fer4_10"/>
    <property type="match status" value="1"/>
</dbReference>
<accession>A0A4V6Q2T5</accession>
<sequence length="379" mass="41711">MAKVAVIRCESYEYDEVKAAVERGIKLIGGAESFVKPGERILLKPNLLSTDSPERCVTTHPSVFKAVGEIFKNEGVLLTYGDSPAYNSPESTAKRSGIAAAADELGIEMADFHNGVEVDFKEGIQNKKFTIAKGVLESDGLISISKLKTHGLSKMTGAVKNQFGCIPGPLKGEFHVKLPDINKFAKMLVDLNRFLKPRLFIMDGIYAMEGNGPRGGRPKKMNVILFSSDPIALDATACRIVNLNPELVPTITAGKEGGLGTYIKEEIEIVGDDINSFIDASFDVDREPLKPYKPGRALSIVRNLLVPKPYINTDKCVKCGVCVRMCPVEPKAVNWHDGDKSKPPTHRYRDCIRCYCCQELCPESAIHVKKPFIRRVIGR</sequence>
<name>A0A4V6Q2T5_9CLOT</name>
<dbReference type="RefSeq" id="WP_133628624.1">
    <property type="nucleotide sequence ID" value="NZ_SOAZ01000017.1"/>
</dbReference>
<keyword evidence="4" id="KW-0479">Metal-binding</keyword>